<organism evidence="3 4">
    <name type="scientific">Terrimonas ginsenosidimutans</name>
    <dbReference type="NCBI Taxonomy" id="2908004"/>
    <lineage>
        <taxon>Bacteria</taxon>
        <taxon>Pseudomonadati</taxon>
        <taxon>Bacteroidota</taxon>
        <taxon>Chitinophagia</taxon>
        <taxon>Chitinophagales</taxon>
        <taxon>Chitinophagaceae</taxon>
        <taxon>Terrimonas</taxon>
    </lineage>
</organism>
<keyword evidence="2" id="KW-0812">Transmembrane</keyword>
<evidence type="ECO:0000313" key="3">
    <source>
        <dbReference type="EMBL" id="MCG2615840.1"/>
    </source>
</evidence>
<evidence type="ECO:0000313" key="4">
    <source>
        <dbReference type="Proteomes" id="UP001165367"/>
    </source>
</evidence>
<reference evidence="3" key="1">
    <citation type="submission" date="2022-01" db="EMBL/GenBank/DDBJ databases">
        <authorList>
            <person name="Jo J.-H."/>
            <person name="Im W.-T."/>
        </authorList>
    </citation>
    <scope>NUCLEOTIDE SEQUENCE</scope>
    <source>
        <strain evidence="3">NA20</strain>
    </source>
</reference>
<keyword evidence="1" id="KW-0175">Coiled coil</keyword>
<protein>
    <submittedName>
        <fullName evidence="3">Uncharacterized protein</fullName>
    </submittedName>
</protein>
<dbReference type="RefSeq" id="WP_237874112.1">
    <property type="nucleotide sequence ID" value="NZ_JAKLTR010000010.1"/>
</dbReference>
<keyword evidence="2" id="KW-0472">Membrane</keyword>
<dbReference type="EMBL" id="JAKLTR010000010">
    <property type="protein sequence ID" value="MCG2615840.1"/>
    <property type="molecule type" value="Genomic_DNA"/>
</dbReference>
<proteinExistence type="predicted"/>
<keyword evidence="2" id="KW-1133">Transmembrane helix</keyword>
<sequence length="430" mass="48316">MKFLSNPGNSGARLLFLLLALPLLLYCKQGISQNLPDSAFEKVTLSFVKKESGETKIKDGRRLLFLSFYGFTPNEQKKLYYKYKDSLLITVQEDSTIKSESWKKLSSHFDSSGVSKQLSFSSAIDDLITPKDTTSTQPGFTISNVLQKDVDAAYTSISILRYVTLAAIIIAAIAIIITIIKTRKVSTRLAELEEANNQLLAVEPETKSDTDKKAKKLSEELRKAKDDKKIADELKAKLQEEKDTLEKEKETLAKKTESLSKSVADLEAKHKTATVSLDKTEKEKKKQAEAITKLEDDLGKLTAIQKEQEDQTKKMAEMVAKMESVAKPASFPDINTQLHAWFLLQDFIKGYKSKEFSVLSTPNFSKWVLQQEHTYPELDITNLAGNAPIINFMIDLKKRKITKIAPDGSYLVLINQKITQPIFDSLETGE</sequence>
<accession>A0ABS9KU66</accession>
<evidence type="ECO:0000256" key="1">
    <source>
        <dbReference type="SAM" id="Coils"/>
    </source>
</evidence>
<keyword evidence="4" id="KW-1185">Reference proteome</keyword>
<dbReference type="Proteomes" id="UP001165367">
    <property type="component" value="Unassembled WGS sequence"/>
</dbReference>
<feature type="transmembrane region" description="Helical" evidence="2">
    <location>
        <begin position="159"/>
        <end position="180"/>
    </location>
</feature>
<comment type="caution">
    <text evidence="3">The sequence shown here is derived from an EMBL/GenBank/DDBJ whole genome shotgun (WGS) entry which is preliminary data.</text>
</comment>
<evidence type="ECO:0000256" key="2">
    <source>
        <dbReference type="SAM" id="Phobius"/>
    </source>
</evidence>
<gene>
    <name evidence="3" type="ORF">LZZ85_16210</name>
</gene>
<feature type="coiled-coil region" evidence="1">
    <location>
        <begin position="207"/>
        <end position="311"/>
    </location>
</feature>
<name>A0ABS9KU66_9BACT</name>